<accession>A0A1J1DYV9</accession>
<organism evidence="2 3">
    <name type="scientific">Ichthyobacterium seriolicida</name>
    <dbReference type="NCBI Taxonomy" id="242600"/>
    <lineage>
        <taxon>Bacteria</taxon>
        <taxon>Pseudomonadati</taxon>
        <taxon>Bacteroidota</taxon>
        <taxon>Flavobacteriia</taxon>
        <taxon>Flavobacteriales</taxon>
        <taxon>Ichthyobacteriaceae</taxon>
        <taxon>Ichthyobacterium</taxon>
    </lineage>
</organism>
<sequence length="515" mass="59852">MKSKKIYHSVIYLLLLTLFFFSCSKDDINLKVDKPKRNNISKSTLRSENIQQSGINQDIFYVKRVEAALFKNIKTKDLSSRNSFEKRLLNIFDQDIVEKNGKEIKISDLEGRELDMFLMEYVKSEVNSVELSDKKEMLLYSSIADTYRDNFGFLLDKNTDKLIINDKISMYSNNLQNKNSKNYIRSYSSLVENKITDSQLRSLSDLTEKVSKELNKINEEIYHKDRANISSSRYPTTDEVDDPLFDQYKKDYKPPSSALSKPTGNPPPDPPIYNPTNNLIPDIFYPGKLFFSCSFYYGKSSSSKKKQKKYDRVKLLEFLRATDRKGRRGRILVELACVGHTGIYTNTNTYNIRNDIYYNGGGEVRKNNYTLSIGAFDTNNVGVINEDVKVWGSKNTYKYIMSVGRRKRVWSWVSWFTFGLVDAGFREIRSYEYDRIASTAEDLRGYGYILDAWGYDYARGFWENYTYYRGFTCSTLVWYCILEGAGIDIGSWWTTTISPDGVYHSTNTRKITSFY</sequence>
<reference evidence="2 3" key="1">
    <citation type="submission" date="2014-03" db="EMBL/GenBank/DDBJ databases">
        <title>complete genome sequence of Flavobacteriaceae bacterium JBKA-6.</title>
        <authorList>
            <person name="Takano T."/>
            <person name="Nakamura Y."/>
            <person name="Takuma S."/>
            <person name="Yasuike M."/>
            <person name="Matsuyama T."/>
            <person name="Sakai T."/>
            <person name="Fujiwara A."/>
            <person name="Kimoto K."/>
            <person name="Fukuda Y."/>
            <person name="Kondo H."/>
            <person name="Hirono I."/>
            <person name="Nakayasu C."/>
        </authorList>
    </citation>
    <scope>NUCLEOTIDE SEQUENCE [LARGE SCALE GENOMIC DNA]</scope>
    <source>
        <strain evidence="2 3">JBKA-6</strain>
    </source>
</reference>
<evidence type="ECO:0000313" key="2">
    <source>
        <dbReference type="EMBL" id="BAV95103.1"/>
    </source>
</evidence>
<keyword evidence="3" id="KW-1185">Reference proteome</keyword>
<gene>
    <name evidence="2" type="ORF">JBKA6_1090</name>
</gene>
<evidence type="ECO:0000313" key="3">
    <source>
        <dbReference type="Proteomes" id="UP000243197"/>
    </source>
</evidence>
<proteinExistence type="predicted"/>
<dbReference type="PROSITE" id="PS51257">
    <property type="entry name" value="PROKAR_LIPOPROTEIN"/>
    <property type="match status" value="1"/>
</dbReference>
<dbReference type="KEGG" id="ise:JBKA6_1090"/>
<dbReference type="AlphaFoldDB" id="A0A1J1DYV9"/>
<evidence type="ECO:0000256" key="1">
    <source>
        <dbReference type="SAM" id="MobiDB-lite"/>
    </source>
</evidence>
<feature type="compositionally biased region" description="Pro residues" evidence="1">
    <location>
        <begin position="264"/>
        <end position="273"/>
    </location>
</feature>
<dbReference type="RefSeq" id="WP_096686632.1">
    <property type="nucleotide sequence ID" value="NZ_AP014564.1"/>
</dbReference>
<protein>
    <submittedName>
        <fullName evidence="2">Uncharacterized protein</fullName>
    </submittedName>
</protein>
<name>A0A1J1DYV9_9FLAO</name>
<dbReference type="OrthoDB" id="1100914at2"/>
<feature type="region of interest" description="Disordered" evidence="1">
    <location>
        <begin position="253"/>
        <end position="275"/>
    </location>
</feature>
<dbReference type="Proteomes" id="UP000243197">
    <property type="component" value="Chromosome"/>
</dbReference>
<dbReference type="EMBL" id="AP014564">
    <property type="protein sequence ID" value="BAV95103.1"/>
    <property type="molecule type" value="Genomic_DNA"/>
</dbReference>